<organism evidence="4 5">
    <name type="scientific">Luteimonas terricola</name>
    <dbReference type="NCBI Taxonomy" id="645597"/>
    <lineage>
        <taxon>Bacteria</taxon>
        <taxon>Pseudomonadati</taxon>
        <taxon>Pseudomonadota</taxon>
        <taxon>Gammaproteobacteria</taxon>
        <taxon>Lysobacterales</taxon>
        <taxon>Lysobacteraceae</taxon>
        <taxon>Luteimonas</taxon>
    </lineage>
</organism>
<dbReference type="EMBL" id="BMME01000001">
    <property type="protein sequence ID" value="GGK03398.1"/>
    <property type="molecule type" value="Genomic_DNA"/>
</dbReference>
<keyword evidence="1" id="KW-0288">FMN</keyword>
<dbReference type="Pfam" id="PF03358">
    <property type="entry name" value="FMN_red"/>
    <property type="match status" value="1"/>
</dbReference>
<keyword evidence="1" id="KW-0285">Flavoprotein</keyword>
<dbReference type="Gene3D" id="3.40.50.360">
    <property type="match status" value="1"/>
</dbReference>
<reference evidence="5" key="1">
    <citation type="journal article" date="2019" name="Int. J. Syst. Evol. Microbiol.">
        <title>The Global Catalogue of Microorganisms (GCM) 10K type strain sequencing project: providing services to taxonomists for standard genome sequencing and annotation.</title>
        <authorList>
            <consortium name="The Broad Institute Genomics Platform"/>
            <consortium name="The Broad Institute Genome Sequencing Center for Infectious Disease"/>
            <person name="Wu L."/>
            <person name="Ma J."/>
        </authorList>
    </citation>
    <scope>NUCLEOTIDE SEQUENCE [LARGE SCALE GENOMIC DNA]</scope>
    <source>
        <strain evidence="5">CGMCC 1.8985</strain>
    </source>
</reference>
<evidence type="ECO:0000256" key="1">
    <source>
        <dbReference type="ARBA" id="ARBA00022643"/>
    </source>
</evidence>
<feature type="domain" description="NADPH-dependent FMN reductase-like" evidence="3">
    <location>
        <begin position="107"/>
        <end position="303"/>
    </location>
</feature>
<evidence type="ECO:0000313" key="5">
    <source>
        <dbReference type="Proteomes" id="UP000599009"/>
    </source>
</evidence>
<name>A0ABQ2EEP6_9GAMM</name>
<dbReference type="InterPro" id="IPR029039">
    <property type="entry name" value="Flavoprotein-like_sf"/>
</dbReference>
<evidence type="ECO:0000256" key="2">
    <source>
        <dbReference type="SAM" id="MobiDB-lite"/>
    </source>
</evidence>
<feature type="region of interest" description="Disordered" evidence="2">
    <location>
        <begin position="1"/>
        <end position="27"/>
    </location>
</feature>
<sequence>MPHEPDATPTPTPRTGQPDPKLTRGEFERRYRVPFLDPAFDAHRDAIDRLAAVAWNAYDEGRKVPRTHPAGPGFHDPAHELSDEWRAARDAIQAAEARRRQPGTPDRILLVCASPRSEHTCPGEMSKTWRLLEAARDAALAAGADCDVLELNRLTSEYGRTIHPCKACVSTAMPLCHWPCSCYPNHGLGQHHDWMNAIYPRWAEAHGVMIVTPVHWNQATSPLKLMMDRLVCADGGNPDPTSTAGKDATRAKRIELDGWDYPQHLAGRAFAVVVHGDSEGTQMVRHALADWLRGMGLVDAGAQSQVDRCVGYYAPYATSHDALDDDPDLLEESRNAARALVERIRQLRTGQREAGSDLRMPRRK</sequence>
<gene>
    <name evidence="4" type="ORF">GCM10011394_10580</name>
</gene>
<comment type="caution">
    <text evidence="4">The sequence shown here is derived from an EMBL/GenBank/DDBJ whole genome shotgun (WGS) entry which is preliminary data.</text>
</comment>
<evidence type="ECO:0000313" key="4">
    <source>
        <dbReference type="EMBL" id="GGK03398.1"/>
    </source>
</evidence>
<dbReference type="InterPro" id="IPR005025">
    <property type="entry name" value="FMN_Rdtase-like_dom"/>
</dbReference>
<protein>
    <submittedName>
        <fullName evidence="4">FMN reductase</fullName>
    </submittedName>
</protein>
<accession>A0ABQ2EEP6</accession>
<keyword evidence="5" id="KW-1185">Reference proteome</keyword>
<dbReference type="Proteomes" id="UP000599009">
    <property type="component" value="Unassembled WGS sequence"/>
</dbReference>
<evidence type="ECO:0000259" key="3">
    <source>
        <dbReference type="Pfam" id="PF03358"/>
    </source>
</evidence>
<dbReference type="SUPFAM" id="SSF52218">
    <property type="entry name" value="Flavoproteins"/>
    <property type="match status" value="1"/>
</dbReference>
<dbReference type="RefSeq" id="WP_132984997.1">
    <property type="nucleotide sequence ID" value="NZ_BMME01000001.1"/>
</dbReference>
<proteinExistence type="predicted"/>